<dbReference type="InterPro" id="IPR001020">
    <property type="entry name" value="PTS_HPr_His_P_site"/>
</dbReference>
<comment type="catalytic activity">
    <reaction evidence="1">
        <text>dihydroxyacetone + phosphoenolpyruvate = dihydroxyacetone phosphate + pyruvate</text>
        <dbReference type="Rhea" id="RHEA:18381"/>
        <dbReference type="ChEBI" id="CHEBI:15361"/>
        <dbReference type="ChEBI" id="CHEBI:16016"/>
        <dbReference type="ChEBI" id="CHEBI:57642"/>
        <dbReference type="ChEBI" id="CHEBI:58702"/>
        <dbReference type="EC" id="2.7.1.121"/>
    </reaction>
</comment>
<feature type="domain" description="HPr" evidence="10">
    <location>
        <begin position="157"/>
        <end position="243"/>
    </location>
</feature>
<dbReference type="InterPro" id="IPR012844">
    <property type="entry name" value="DhaM_N"/>
</dbReference>
<sequence length="243" mass="23822">MSGDLVGLVIVSHSGRLADGVAEVAAQMAPDVTVKPAGGLPDGGIGTDFEAVLAAVTEAAAAAGVVVLYDLGSAQMTAEMAVESLPEPETAVVVDAPLVEGAIAAAVSAQGGGDRGAVAAAARAAAGRSEVADTAEAPGSGDTVGAGPESGAQPEPGARAEITLENEVGLHARPAALLARSIADVDADVRISLGDTDADARSVFSLMSLTARKGDTVVVTATGTQAEDAVARITALADRNFDE</sequence>
<dbReference type="PROSITE" id="PS00369">
    <property type="entry name" value="PTS_HPR_HIS"/>
    <property type="match status" value="1"/>
</dbReference>
<dbReference type="InterPro" id="IPR004701">
    <property type="entry name" value="PTS_EIIA_man-typ"/>
</dbReference>
<dbReference type="PANTHER" id="PTHR38594">
    <property type="entry name" value="PEP-DEPENDENT DIHYDROXYACETONE KINASE, PHOSPHORYL DONOR SUBUNIT DHAM"/>
    <property type="match status" value="1"/>
</dbReference>
<dbReference type="GO" id="GO:0047324">
    <property type="term" value="F:phosphoenolpyruvate-glycerone phosphotransferase activity"/>
    <property type="evidence" value="ECO:0007669"/>
    <property type="project" value="UniProtKB-EC"/>
</dbReference>
<organism evidence="11 12">
    <name type="scientific">Prauserella sediminis</name>
    <dbReference type="NCBI Taxonomy" id="577680"/>
    <lineage>
        <taxon>Bacteria</taxon>
        <taxon>Bacillati</taxon>
        <taxon>Actinomycetota</taxon>
        <taxon>Actinomycetes</taxon>
        <taxon>Pseudonocardiales</taxon>
        <taxon>Pseudonocardiaceae</taxon>
        <taxon>Prauserella</taxon>
        <taxon>Prauserella salsuginis group</taxon>
    </lineage>
</organism>
<dbReference type="Gene3D" id="3.40.50.510">
    <property type="entry name" value="Phosphotransferase system, mannose-type IIA component"/>
    <property type="match status" value="1"/>
</dbReference>
<dbReference type="EC" id="2.7.1.121" evidence="4"/>
<dbReference type="RefSeq" id="WP_183783691.1">
    <property type="nucleotide sequence ID" value="NZ_JACIBS010000001.1"/>
</dbReference>
<accession>A0A839XJN6</accession>
<evidence type="ECO:0000256" key="2">
    <source>
        <dbReference type="ARBA" id="ARBA00002788"/>
    </source>
</evidence>
<protein>
    <recommendedName>
        <fullName evidence="5">Phosphocarrier protein HPr</fullName>
        <ecNumber evidence="4">2.7.1.121</ecNumber>
    </recommendedName>
</protein>
<dbReference type="EMBL" id="JACIBS010000001">
    <property type="protein sequence ID" value="MBB3664152.1"/>
    <property type="molecule type" value="Genomic_DNA"/>
</dbReference>
<dbReference type="PROSITE" id="PS51096">
    <property type="entry name" value="PTS_EIIA_TYPE_4"/>
    <property type="match status" value="1"/>
</dbReference>
<dbReference type="InterPro" id="IPR036662">
    <property type="entry name" value="PTS_EIIA_man-typ_sf"/>
</dbReference>
<dbReference type="PROSITE" id="PS51350">
    <property type="entry name" value="PTS_HPR_DOM"/>
    <property type="match status" value="1"/>
</dbReference>
<keyword evidence="12" id="KW-1185">Reference proteome</keyword>
<dbReference type="NCBIfam" id="TIGR01003">
    <property type="entry name" value="PTS_HPr_family"/>
    <property type="match status" value="1"/>
</dbReference>
<proteinExistence type="predicted"/>
<evidence type="ECO:0000256" key="7">
    <source>
        <dbReference type="ARBA" id="ARBA00046577"/>
    </source>
</evidence>
<dbReference type="SUPFAM" id="SSF55594">
    <property type="entry name" value="HPr-like"/>
    <property type="match status" value="1"/>
</dbReference>
<evidence type="ECO:0000259" key="10">
    <source>
        <dbReference type="PROSITE" id="PS51350"/>
    </source>
</evidence>
<dbReference type="GO" id="GO:0016020">
    <property type="term" value="C:membrane"/>
    <property type="evidence" value="ECO:0007669"/>
    <property type="project" value="InterPro"/>
</dbReference>
<dbReference type="InterPro" id="IPR039643">
    <property type="entry name" value="DhaM"/>
</dbReference>
<evidence type="ECO:0000256" key="8">
    <source>
        <dbReference type="SAM" id="MobiDB-lite"/>
    </source>
</evidence>
<comment type="function">
    <text evidence="2">Component of the dihydroxyacetone kinase complex, which is responsible for the phosphoenolpyruvate (PEP)-dependent phosphorylation of dihydroxyacetone. DhaM serves as the phosphoryl donor. Is phosphorylated by phosphoenolpyruvate in an EI- and HPr-dependent reaction, and a phosphorelay system on histidine residues finally leads to phosphoryl transfer to DhaL and dihydroxyacetone.</text>
</comment>
<feature type="domain" description="PTS EIIA type-4" evidence="9">
    <location>
        <begin position="5"/>
        <end position="131"/>
    </location>
</feature>
<reference evidence="11 12" key="1">
    <citation type="submission" date="2020-08" db="EMBL/GenBank/DDBJ databases">
        <title>Sequencing the genomes of 1000 actinobacteria strains.</title>
        <authorList>
            <person name="Klenk H.-P."/>
        </authorList>
    </citation>
    <scope>NUCLEOTIDE SEQUENCE [LARGE SCALE GENOMIC DNA]</scope>
    <source>
        <strain evidence="11 12">DSM 45267</strain>
    </source>
</reference>
<dbReference type="AlphaFoldDB" id="A0A839XJN6"/>
<dbReference type="InterPro" id="IPR035895">
    <property type="entry name" value="HPr-like_sf"/>
</dbReference>
<evidence type="ECO:0000313" key="12">
    <source>
        <dbReference type="Proteomes" id="UP000564573"/>
    </source>
</evidence>
<evidence type="ECO:0000256" key="6">
    <source>
        <dbReference type="ARBA" id="ARBA00022679"/>
    </source>
</evidence>
<dbReference type="Proteomes" id="UP000564573">
    <property type="component" value="Unassembled WGS sequence"/>
</dbReference>
<evidence type="ECO:0000259" key="9">
    <source>
        <dbReference type="PROSITE" id="PS51096"/>
    </source>
</evidence>
<comment type="caution">
    <text evidence="11">The sequence shown here is derived from an EMBL/GenBank/DDBJ whole genome shotgun (WGS) entry which is preliminary data.</text>
</comment>
<gene>
    <name evidence="11" type="ORF">FB384_003056</name>
</gene>
<dbReference type="InterPro" id="IPR000032">
    <property type="entry name" value="HPr-like"/>
</dbReference>
<evidence type="ECO:0000256" key="5">
    <source>
        <dbReference type="ARBA" id="ARBA00020422"/>
    </source>
</evidence>
<dbReference type="CDD" id="cd00367">
    <property type="entry name" value="PTS-HPr_like"/>
    <property type="match status" value="1"/>
</dbReference>
<keyword evidence="6" id="KW-0808">Transferase</keyword>
<dbReference type="NCBIfam" id="TIGR02364">
    <property type="entry name" value="dha_pts"/>
    <property type="match status" value="1"/>
</dbReference>
<comment type="subunit">
    <text evidence="7">Homodimer. The dihydroxyacetone kinase complex is composed of a homodimer of DhaM, a homodimer of DhaK and the subunit DhaL.</text>
</comment>
<evidence type="ECO:0000256" key="3">
    <source>
        <dbReference type="ARBA" id="ARBA00003681"/>
    </source>
</evidence>
<dbReference type="PRINTS" id="PR00107">
    <property type="entry name" value="PHOSPHOCPHPR"/>
</dbReference>
<dbReference type="GO" id="GO:0009401">
    <property type="term" value="P:phosphoenolpyruvate-dependent sugar phosphotransferase system"/>
    <property type="evidence" value="ECO:0007669"/>
    <property type="project" value="InterPro"/>
</dbReference>
<evidence type="ECO:0000256" key="4">
    <source>
        <dbReference type="ARBA" id="ARBA00012095"/>
    </source>
</evidence>
<dbReference type="SUPFAM" id="SSF53062">
    <property type="entry name" value="PTS system fructose IIA component-like"/>
    <property type="match status" value="1"/>
</dbReference>
<dbReference type="Gene3D" id="3.30.1340.10">
    <property type="entry name" value="HPr-like"/>
    <property type="match status" value="1"/>
</dbReference>
<comment type="function">
    <text evidence="3">General (non sugar-specific) component of the phosphoenolpyruvate-dependent sugar phosphotransferase system (sugar PTS). This major carbohydrate active-transport system catalyzes the phosphorylation of incoming sugar substrates concomitantly with their translocation across the cell membrane. The phosphoryl group from phosphoenolpyruvate (PEP) is transferred to the phosphoryl carrier protein HPr by enzyme I. Phospho-HPr then transfers it to the PTS EIIA domain.</text>
</comment>
<dbReference type="PANTHER" id="PTHR38594:SF1">
    <property type="entry name" value="PEP-DEPENDENT DIHYDROXYACETONE KINASE, PHOSPHORYL DONOR SUBUNIT DHAM"/>
    <property type="match status" value="1"/>
</dbReference>
<evidence type="ECO:0000256" key="1">
    <source>
        <dbReference type="ARBA" id="ARBA00001113"/>
    </source>
</evidence>
<dbReference type="Pfam" id="PF03610">
    <property type="entry name" value="EIIA-man"/>
    <property type="match status" value="1"/>
</dbReference>
<dbReference type="Pfam" id="PF00381">
    <property type="entry name" value="PTS-HPr"/>
    <property type="match status" value="1"/>
</dbReference>
<evidence type="ECO:0000313" key="11">
    <source>
        <dbReference type="EMBL" id="MBB3664152.1"/>
    </source>
</evidence>
<name>A0A839XJN6_9PSEU</name>
<feature type="region of interest" description="Disordered" evidence="8">
    <location>
        <begin position="129"/>
        <end position="156"/>
    </location>
</feature>
<dbReference type="GO" id="GO:0019563">
    <property type="term" value="P:glycerol catabolic process"/>
    <property type="evidence" value="ECO:0007669"/>
    <property type="project" value="InterPro"/>
</dbReference>